<evidence type="ECO:0000256" key="4">
    <source>
        <dbReference type="SAM" id="MobiDB-lite"/>
    </source>
</evidence>
<feature type="region of interest" description="Disordered" evidence="4">
    <location>
        <begin position="1"/>
        <end position="24"/>
    </location>
</feature>
<comment type="similarity">
    <text evidence="1">Belongs to the SWI5/SAE3 family.</text>
</comment>
<evidence type="ECO:0000256" key="3">
    <source>
        <dbReference type="ARBA" id="ARBA00023204"/>
    </source>
</evidence>
<evidence type="ECO:0000313" key="5">
    <source>
        <dbReference type="EMBL" id="WOO79824.1"/>
    </source>
</evidence>
<dbReference type="InterPro" id="IPR010760">
    <property type="entry name" value="DNA-repair_Swi5"/>
</dbReference>
<evidence type="ECO:0000313" key="6">
    <source>
        <dbReference type="Proteomes" id="UP000827549"/>
    </source>
</evidence>
<evidence type="ECO:0000256" key="2">
    <source>
        <dbReference type="ARBA" id="ARBA00022763"/>
    </source>
</evidence>
<protein>
    <submittedName>
        <fullName evidence="5">DNA repair protein SWI5</fullName>
    </submittedName>
</protein>
<evidence type="ECO:0000256" key="1">
    <source>
        <dbReference type="ARBA" id="ARBA00008060"/>
    </source>
</evidence>
<dbReference type="Pfam" id="PF07061">
    <property type="entry name" value="Swi5"/>
    <property type="match status" value="1"/>
</dbReference>
<organism evidence="5 6">
    <name type="scientific">Vanrija pseudolonga</name>
    <dbReference type="NCBI Taxonomy" id="143232"/>
    <lineage>
        <taxon>Eukaryota</taxon>
        <taxon>Fungi</taxon>
        <taxon>Dikarya</taxon>
        <taxon>Basidiomycota</taxon>
        <taxon>Agaricomycotina</taxon>
        <taxon>Tremellomycetes</taxon>
        <taxon>Trichosporonales</taxon>
        <taxon>Trichosporonaceae</taxon>
        <taxon>Vanrija</taxon>
    </lineage>
</organism>
<dbReference type="GeneID" id="87806583"/>
<keyword evidence="6" id="KW-1185">Reference proteome</keyword>
<dbReference type="Gene3D" id="1.20.5.170">
    <property type="match status" value="1"/>
</dbReference>
<dbReference type="AlphaFoldDB" id="A0AAF0Y8A0"/>
<dbReference type="PANTHER" id="PTHR28529:SF2">
    <property type="entry name" value="DNA REPAIR PROTEIN SWI5 HOMOLOG"/>
    <property type="match status" value="1"/>
</dbReference>
<dbReference type="PANTHER" id="PTHR28529">
    <property type="entry name" value="DNA REPAIR PROTEIN SWI5 HOMOLOG"/>
    <property type="match status" value="1"/>
</dbReference>
<dbReference type="Proteomes" id="UP000827549">
    <property type="component" value="Chromosome 2"/>
</dbReference>
<dbReference type="GO" id="GO:0034974">
    <property type="term" value="C:Swi5-Swi2 complex"/>
    <property type="evidence" value="ECO:0007669"/>
    <property type="project" value="TreeGrafter"/>
</dbReference>
<name>A0AAF0Y8A0_9TREE</name>
<gene>
    <name evidence="5" type="primary">swi5</name>
    <name evidence="5" type="ORF">LOC62_02G003339</name>
</gene>
<dbReference type="GO" id="GO:0000709">
    <property type="term" value="P:meiotic joint molecule formation"/>
    <property type="evidence" value="ECO:0007669"/>
    <property type="project" value="TreeGrafter"/>
</dbReference>
<dbReference type="RefSeq" id="XP_062625856.1">
    <property type="nucleotide sequence ID" value="XM_062769872.1"/>
</dbReference>
<keyword evidence="3" id="KW-0234">DNA repair</keyword>
<feature type="region of interest" description="Disordered" evidence="4">
    <location>
        <begin position="40"/>
        <end position="114"/>
    </location>
</feature>
<keyword evidence="2" id="KW-0227">DNA damage</keyword>
<dbReference type="GO" id="GO:0010772">
    <property type="term" value="P:meiotic DNA recombinase assembly involved in reciprocal meiotic recombination"/>
    <property type="evidence" value="ECO:0007669"/>
    <property type="project" value="TreeGrafter"/>
</dbReference>
<feature type="compositionally biased region" description="Low complexity" evidence="4">
    <location>
        <begin position="78"/>
        <end position="100"/>
    </location>
</feature>
<dbReference type="EMBL" id="CP086715">
    <property type="protein sequence ID" value="WOO79824.1"/>
    <property type="molecule type" value="Genomic_DNA"/>
</dbReference>
<proteinExistence type="inferred from homology"/>
<accession>A0AAF0Y8A0</accession>
<sequence length="184" mass="18788">MSETTINTPAPVAETTEPDTLNAEDGNITANSVVAVPEAAAAGVPSPPSPPGTAELVVAPAVEDVTELLAPTTPPTTTPQAVVTAPPATTNTPSATTADAEPAQSAQPTPHPNPKVAALQAELARLKSELGDADADAIVQHHIRLLHTYNEIKDGAQALIGRYALLTNSTVTGVHRDLGLSLHE</sequence>
<dbReference type="GO" id="GO:0032798">
    <property type="term" value="C:Swi5-Sfr1 complex"/>
    <property type="evidence" value="ECO:0007669"/>
    <property type="project" value="TreeGrafter"/>
</dbReference>
<reference evidence="5" key="1">
    <citation type="submission" date="2023-10" db="EMBL/GenBank/DDBJ databases">
        <authorList>
            <person name="Noh H."/>
        </authorList>
    </citation>
    <scope>NUCLEOTIDE SEQUENCE</scope>
    <source>
        <strain evidence="5">DUCC4014</strain>
    </source>
</reference>